<dbReference type="OrthoDB" id="4087970at2759"/>
<evidence type="ECO:0000259" key="2">
    <source>
        <dbReference type="Pfam" id="PF10338"/>
    </source>
</evidence>
<feature type="compositionally biased region" description="Basic residues" evidence="1">
    <location>
        <begin position="136"/>
        <end position="147"/>
    </location>
</feature>
<evidence type="ECO:0000256" key="1">
    <source>
        <dbReference type="SAM" id="MobiDB-lite"/>
    </source>
</evidence>
<keyword evidence="4" id="KW-1185">Reference proteome</keyword>
<evidence type="ECO:0000313" key="3">
    <source>
        <dbReference type="EMBL" id="OCT50823.1"/>
    </source>
</evidence>
<name>A0A1C1CQR3_9EURO</name>
<sequence>MAKSARATVVKKNRRALRATVFGPAHDARTARLSAKLQELAAKPKPETEKAMDVDERNGEDAEDQPRTDGNEGIVFRLLKPYQTLTSIVEMDIDAQGAKMKAVRSAPGKNRVNRKAHKISKKKPRNSMVFPSEIARRKKMAIKKTKR</sequence>
<reference evidence="4" key="1">
    <citation type="submission" date="2015-07" db="EMBL/GenBank/DDBJ databases">
        <authorList>
            <person name="Teixeira M.M."/>
            <person name="Souza R.C."/>
            <person name="Almeida L.G."/>
            <person name="Vicente V.A."/>
            <person name="de Hoog S."/>
            <person name="Bocca A.L."/>
            <person name="de Almeida S.R."/>
            <person name="Vasconcelos A.T."/>
            <person name="Felipe M.S."/>
        </authorList>
    </citation>
    <scope>NUCLEOTIDE SEQUENCE [LARGE SCALE GENOMIC DNA]</scope>
    <source>
        <strain evidence="4">KSF</strain>
    </source>
</reference>
<accession>A0A1C1CQR3</accession>
<feature type="compositionally biased region" description="Basic and acidic residues" evidence="1">
    <location>
        <begin position="42"/>
        <end position="70"/>
    </location>
</feature>
<protein>
    <recommendedName>
        <fullName evidence="2">DUF2423 domain-containing protein</fullName>
    </recommendedName>
</protein>
<feature type="region of interest" description="Disordered" evidence="1">
    <location>
        <begin position="38"/>
        <end position="72"/>
    </location>
</feature>
<dbReference type="PANTHER" id="PTHR28219:SF1">
    <property type="entry name" value="UPF0642 PROTEIN YBL028C"/>
    <property type="match status" value="1"/>
</dbReference>
<dbReference type="GO" id="GO:0030687">
    <property type="term" value="C:preribosome, large subunit precursor"/>
    <property type="evidence" value="ECO:0007669"/>
    <property type="project" value="TreeGrafter"/>
</dbReference>
<dbReference type="VEuPathDB" id="FungiDB:CLCR_07727"/>
<proteinExistence type="predicted"/>
<feature type="domain" description="DUF2423" evidence="2">
    <location>
        <begin position="1"/>
        <end position="44"/>
    </location>
</feature>
<dbReference type="InterPro" id="IPR019434">
    <property type="entry name" value="DUF2423"/>
</dbReference>
<dbReference type="Pfam" id="PF10338">
    <property type="entry name" value="YBL028C_N"/>
    <property type="match status" value="1"/>
</dbReference>
<feature type="compositionally biased region" description="Basic residues" evidence="1">
    <location>
        <begin position="111"/>
        <end position="125"/>
    </location>
</feature>
<feature type="region of interest" description="Disordered" evidence="1">
    <location>
        <begin position="101"/>
        <end position="147"/>
    </location>
</feature>
<dbReference type="AlphaFoldDB" id="A0A1C1CQR3"/>
<organism evidence="3 4">
    <name type="scientific">Cladophialophora carrionii</name>
    <dbReference type="NCBI Taxonomy" id="86049"/>
    <lineage>
        <taxon>Eukaryota</taxon>
        <taxon>Fungi</taxon>
        <taxon>Dikarya</taxon>
        <taxon>Ascomycota</taxon>
        <taxon>Pezizomycotina</taxon>
        <taxon>Eurotiomycetes</taxon>
        <taxon>Chaetothyriomycetidae</taxon>
        <taxon>Chaetothyriales</taxon>
        <taxon>Herpotrichiellaceae</taxon>
        <taxon>Cladophialophora</taxon>
    </lineage>
</organism>
<dbReference type="VEuPathDB" id="FungiDB:G647_05210"/>
<gene>
    <name evidence="3" type="ORF">CLCR_07727</name>
</gene>
<evidence type="ECO:0000313" key="4">
    <source>
        <dbReference type="Proteomes" id="UP000094526"/>
    </source>
</evidence>
<dbReference type="EMBL" id="LGRB01000010">
    <property type="protein sequence ID" value="OCT50823.1"/>
    <property type="molecule type" value="Genomic_DNA"/>
</dbReference>
<dbReference type="PANTHER" id="PTHR28219">
    <property type="entry name" value="UPF0642 PROTEIN YBL028C"/>
    <property type="match status" value="1"/>
</dbReference>
<dbReference type="Proteomes" id="UP000094526">
    <property type="component" value="Unassembled WGS sequence"/>
</dbReference>
<comment type="caution">
    <text evidence="3">The sequence shown here is derived from an EMBL/GenBank/DDBJ whole genome shotgun (WGS) entry which is preliminary data.</text>
</comment>